<dbReference type="EMBL" id="KN833913">
    <property type="protein sequence ID" value="KIK14971.1"/>
    <property type="molecule type" value="Genomic_DNA"/>
</dbReference>
<organism evidence="2 3">
    <name type="scientific">Pisolithus microcarpus 441</name>
    <dbReference type="NCBI Taxonomy" id="765257"/>
    <lineage>
        <taxon>Eukaryota</taxon>
        <taxon>Fungi</taxon>
        <taxon>Dikarya</taxon>
        <taxon>Basidiomycota</taxon>
        <taxon>Agaricomycotina</taxon>
        <taxon>Agaricomycetes</taxon>
        <taxon>Agaricomycetidae</taxon>
        <taxon>Boletales</taxon>
        <taxon>Sclerodermatineae</taxon>
        <taxon>Pisolithaceae</taxon>
        <taxon>Pisolithus</taxon>
    </lineage>
</organism>
<gene>
    <name evidence="2" type="ORF">PISMIDRAFT_641697</name>
</gene>
<keyword evidence="3" id="KW-1185">Reference proteome</keyword>
<sequence>MCTSISGPYRSTGVPGLEAEPWRLRAILGVLPIDVARTFLDHDHGMVAAYLSACSRERGNEKAKSAHLYAPPDPLLFGLHATFPSDDECPVVEVVPFKVLALEGVGLRARKPYTCKVVPSSSSTARREGFGVGATCKTWGHTRTFPGKDVQAGKPSSVNSWMGRENQTGKCRTHLIELTPAAEGRFKVAQPRTKVYYTAAGERQALVSIDGYFVVGSEIGRTHETELDNFGDVEVCSLGVVALGIFAPGVVALSSAIGVFALWVIALGVFSPASILVHEGIFNTVREDDYKRSQAQSMGTISALPSPRVKFPPHNTASRTRASMFMSLLSRENPMLRRC</sequence>
<dbReference type="Proteomes" id="UP000054018">
    <property type="component" value="Unassembled WGS sequence"/>
</dbReference>
<reference evidence="3" key="2">
    <citation type="submission" date="2015-01" db="EMBL/GenBank/DDBJ databases">
        <title>Evolutionary Origins and Diversification of the Mycorrhizal Mutualists.</title>
        <authorList>
            <consortium name="DOE Joint Genome Institute"/>
            <consortium name="Mycorrhizal Genomics Consortium"/>
            <person name="Kohler A."/>
            <person name="Kuo A."/>
            <person name="Nagy L.G."/>
            <person name="Floudas D."/>
            <person name="Copeland A."/>
            <person name="Barry K.W."/>
            <person name="Cichocki N."/>
            <person name="Veneault-Fourrey C."/>
            <person name="LaButti K."/>
            <person name="Lindquist E.A."/>
            <person name="Lipzen A."/>
            <person name="Lundell T."/>
            <person name="Morin E."/>
            <person name="Murat C."/>
            <person name="Riley R."/>
            <person name="Ohm R."/>
            <person name="Sun H."/>
            <person name="Tunlid A."/>
            <person name="Henrissat B."/>
            <person name="Grigoriev I.V."/>
            <person name="Hibbett D.S."/>
            <person name="Martin F."/>
        </authorList>
    </citation>
    <scope>NUCLEOTIDE SEQUENCE [LARGE SCALE GENOMIC DNA]</scope>
    <source>
        <strain evidence="3">441</strain>
    </source>
</reference>
<evidence type="ECO:0000313" key="3">
    <source>
        <dbReference type="Proteomes" id="UP000054018"/>
    </source>
</evidence>
<dbReference type="OrthoDB" id="10678174at2759"/>
<dbReference type="AlphaFoldDB" id="A0A0C9YEH5"/>
<keyword evidence="1" id="KW-1133">Transmembrane helix</keyword>
<reference evidence="2 3" key="1">
    <citation type="submission" date="2014-04" db="EMBL/GenBank/DDBJ databases">
        <authorList>
            <consortium name="DOE Joint Genome Institute"/>
            <person name="Kuo A."/>
            <person name="Kohler A."/>
            <person name="Costa M.D."/>
            <person name="Nagy L.G."/>
            <person name="Floudas D."/>
            <person name="Copeland A."/>
            <person name="Barry K.W."/>
            <person name="Cichocki N."/>
            <person name="Veneault-Fourrey C."/>
            <person name="LaButti K."/>
            <person name="Lindquist E.A."/>
            <person name="Lipzen A."/>
            <person name="Lundell T."/>
            <person name="Morin E."/>
            <person name="Murat C."/>
            <person name="Sun H."/>
            <person name="Tunlid A."/>
            <person name="Henrissat B."/>
            <person name="Grigoriev I.V."/>
            <person name="Hibbett D.S."/>
            <person name="Martin F."/>
            <person name="Nordberg H.P."/>
            <person name="Cantor M.N."/>
            <person name="Hua S.X."/>
        </authorList>
    </citation>
    <scope>NUCLEOTIDE SEQUENCE [LARGE SCALE GENOMIC DNA]</scope>
    <source>
        <strain evidence="2 3">441</strain>
    </source>
</reference>
<keyword evidence="1" id="KW-0472">Membrane</keyword>
<proteinExistence type="predicted"/>
<accession>A0A0C9YEH5</accession>
<feature type="transmembrane region" description="Helical" evidence="1">
    <location>
        <begin position="245"/>
        <end position="270"/>
    </location>
</feature>
<evidence type="ECO:0000256" key="1">
    <source>
        <dbReference type="SAM" id="Phobius"/>
    </source>
</evidence>
<keyword evidence="1" id="KW-0812">Transmembrane</keyword>
<dbReference type="HOGENOM" id="CLU_819190_0_0_1"/>
<evidence type="ECO:0000313" key="2">
    <source>
        <dbReference type="EMBL" id="KIK14971.1"/>
    </source>
</evidence>
<name>A0A0C9YEH5_9AGAM</name>
<protein>
    <submittedName>
        <fullName evidence="2">Uncharacterized protein</fullName>
    </submittedName>
</protein>